<dbReference type="GO" id="GO:0005736">
    <property type="term" value="C:RNA polymerase I complex"/>
    <property type="evidence" value="ECO:0007669"/>
    <property type="project" value="TreeGrafter"/>
</dbReference>
<evidence type="ECO:0000256" key="3">
    <source>
        <dbReference type="ARBA" id="ARBA00018784"/>
    </source>
</evidence>
<dbReference type="InterPro" id="IPR034004">
    <property type="entry name" value="Zn_ribbon_RPA12_C"/>
</dbReference>
<dbReference type="GO" id="GO:0003899">
    <property type="term" value="F:DNA-directed RNA polymerase activity"/>
    <property type="evidence" value="ECO:0007669"/>
    <property type="project" value="InterPro"/>
</dbReference>
<dbReference type="Gene3D" id="2.20.25.10">
    <property type="match status" value="1"/>
</dbReference>
<evidence type="ECO:0000256" key="5">
    <source>
        <dbReference type="ARBA" id="ARBA00022723"/>
    </source>
</evidence>
<dbReference type="GO" id="GO:0008270">
    <property type="term" value="F:zinc ion binding"/>
    <property type="evidence" value="ECO:0007669"/>
    <property type="project" value="UniProtKB-KW"/>
</dbReference>
<dbReference type="InterPro" id="IPR019761">
    <property type="entry name" value="DNA-dir_RNA_pol-M_15_CS"/>
</dbReference>
<evidence type="ECO:0000256" key="2">
    <source>
        <dbReference type="ARBA" id="ARBA00008925"/>
    </source>
</evidence>
<evidence type="ECO:0000313" key="13">
    <source>
        <dbReference type="Proteomes" id="UP000283383"/>
    </source>
</evidence>
<evidence type="ECO:0000256" key="10">
    <source>
        <dbReference type="PROSITE-ProRule" id="PRU00472"/>
    </source>
</evidence>
<feature type="domain" description="TFIIS-type" evidence="11">
    <location>
        <begin position="88"/>
        <end position="127"/>
    </location>
</feature>
<protein>
    <recommendedName>
        <fullName evidence="3">DNA-directed RNA polymerase I subunit RPA12</fullName>
    </recommendedName>
</protein>
<dbReference type="GO" id="GO:0003676">
    <property type="term" value="F:nucleic acid binding"/>
    <property type="evidence" value="ECO:0007669"/>
    <property type="project" value="InterPro"/>
</dbReference>
<dbReference type="SMART" id="SM00440">
    <property type="entry name" value="ZnF_C2C2"/>
    <property type="match status" value="1"/>
</dbReference>
<keyword evidence="5" id="KW-0479">Metal-binding</keyword>
<keyword evidence="9" id="KW-0539">Nucleus</keyword>
<evidence type="ECO:0000256" key="7">
    <source>
        <dbReference type="ARBA" id="ARBA00022833"/>
    </source>
</evidence>
<dbReference type="CDD" id="cd10507">
    <property type="entry name" value="Zn-ribbon_RPA12"/>
    <property type="match status" value="1"/>
</dbReference>
<keyword evidence="4 12" id="KW-0240">DNA-directed RNA polymerase</keyword>
<dbReference type="PROSITE" id="PS51133">
    <property type="entry name" value="ZF_TFIIS_2"/>
    <property type="match status" value="1"/>
</dbReference>
<accession>A0A420ISE3</accession>
<dbReference type="EMBL" id="MCBQ01007203">
    <property type="protein sequence ID" value="RKF77445.1"/>
    <property type="molecule type" value="Genomic_DNA"/>
</dbReference>
<proteinExistence type="inferred from homology"/>
<evidence type="ECO:0000313" key="12">
    <source>
        <dbReference type="EMBL" id="RKF77445.1"/>
    </source>
</evidence>
<dbReference type="PROSITE" id="PS01030">
    <property type="entry name" value="RNA_POL_M_15KD"/>
    <property type="match status" value="1"/>
</dbReference>
<dbReference type="Proteomes" id="UP000283383">
    <property type="component" value="Unassembled WGS sequence"/>
</dbReference>
<comment type="caution">
    <text evidence="12">The sequence shown here is derived from an EMBL/GenBank/DDBJ whole genome shotgun (WGS) entry which is preliminary data.</text>
</comment>
<keyword evidence="13" id="KW-1185">Reference proteome</keyword>
<comment type="similarity">
    <text evidence="2">Belongs to the archaeal RpoM/eukaryotic RPA12/RPB9/RPC11 RNA polymerase family.</text>
</comment>
<gene>
    <name evidence="12" type="ORF">GcM3_072023</name>
</gene>
<dbReference type="Pfam" id="PF01096">
    <property type="entry name" value="Zn_ribbon_TFIIS"/>
    <property type="match status" value="1"/>
</dbReference>
<dbReference type="AlphaFoldDB" id="A0A420ISE3"/>
<evidence type="ECO:0000256" key="9">
    <source>
        <dbReference type="ARBA" id="ARBA00023242"/>
    </source>
</evidence>
<keyword evidence="7" id="KW-0862">Zinc</keyword>
<dbReference type="InterPro" id="IPR012164">
    <property type="entry name" value="Rpa12/Rpb9/Rpc10/TFS"/>
</dbReference>
<evidence type="ECO:0000259" key="11">
    <source>
        <dbReference type="PROSITE" id="PS51133"/>
    </source>
</evidence>
<name>A0A420ISE3_9PEZI</name>
<keyword evidence="8" id="KW-0804">Transcription</keyword>
<dbReference type="PANTHER" id="PTHR11239">
    <property type="entry name" value="DNA-DIRECTED RNA POLYMERASE"/>
    <property type="match status" value="1"/>
</dbReference>
<evidence type="ECO:0000256" key="6">
    <source>
        <dbReference type="ARBA" id="ARBA00022771"/>
    </source>
</evidence>
<reference evidence="12 13" key="1">
    <citation type="journal article" date="2018" name="BMC Genomics">
        <title>Comparative genome analyses reveal sequence features reflecting distinct modes of host-adaptation between dicot and monocot powdery mildew.</title>
        <authorList>
            <person name="Wu Y."/>
            <person name="Ma X."/>
            <person name="Pan Z."/>
            <person name="Kale S.D."/>
            <person name="Song Y."/>
            <person name="King H."/>
            <person name="Zhang Q."/>
            <person name="Presley C."/>
            <person name="Deng X."/>
            <person name="Wei C.I."/>
            <person name="Xiao S."/>
        </authorList>
    </citation>
    <scope>NUCLEOTIDE SEQUENCE [LARGE SCALE GENOMIC DNA]</scope>
    <source>
        <strain evidence="12">UMSG3</strain>
    </source>
</reference>
<organism evidence="12 13">
    <name type="scientific">Golovinomyces cichoracearum</name>
    <dbReference type="NCBI Taxonomy" id="62708"/>
    <lineage>
        <taxon>Eukaryota</taxon>
        <taxon>Fungi</taxon>
        <taxon>Dikarya</taxon>
        <taxon>Ascomycota</taxon>
        <taxon>Pezizomycotina</taxon>
        <taxon>Leotiomycetes</taxon>
        <taxon>Erysiphales</taxon>
        <taxon>Erysiphaceae</taxon>
        <taxon>Golovinomyces</taxon>
    </lineage>
</organism>
<dbReference type="STRING" id="62708.A0A420ISE3"/>
<comment type="subcellular location">
    <subcellularLocation>
        <location evidence="1">Nucleus</location>
        <location evidence="1">Nucleolus</location>
    </subcellularLocation>
</comment>
<sequence length="142" mass="16225">MAPNFCRDCGNILDISAELIINCECCGKENQSLHNFPYFILPFHSATDSKRFDTTISKTNNFPSLLREKLTSKTQQLTSKDFENTRVIERECPECQAKVMTWSEAQMRSADEGSTIFYRCVCGYRFNKSSTQINADKIGRVV</sequence>
<dbReference type="PANTHER" id="PTHR11239:SF14">
    <property type="entry name" value="DNA-DIRECTED RNA POLYMERASE I SUBUNIT RPA12"/>
    <property type="match status" value="1"/>
</dbReference>
<evidence type="ECO:0000256" key="1">
    <source>
        <dbReference type="ARBA" id="ARBA00004604"/>
    </source>
</evidence>
<dbReference type="InterPro" id="IPR001222">
    <property type="entry name" value="Znf_TFIIS"/>
</dbReference>
<evidence type="ECO:0000256" key="8">
    <source>
        <dbReference type="ARBA" id="ARBA00023163"/>
    </source>
</evidence>
<dbReference type="SUPFAM" id="SSF57783">
    <property type="entry name" value="Zinc beta-ribbon"/>
    <property type="match status" value="1"/>
</dbReference>
<evidence type="ECO:0000256" key="4">
    <source>
        <dbReference type="ARBA" id="ARBA00022478"/>
    </source>
</evidence>
<dbReference type="GO" id="GO:0006363">
    <property type="term" value="P:termination of RNA polymerase I transcription"/>
    <property type="evidence" value="ECO:0007669"/>
    <property type="project" value="TreeGrafter"/>
</dbReference>
<keyword evidence="6 10" id="KW-0863">Zinc-finger</keyword>